<name>A0ABT5X620_9EURY</name>
<proteinExistence type="predicted"/>
<organism evidence="1 2">
    <name type="scientific">Candidatus Methanocrinis natronophilus</name>
    <dbReference type="NCBI Taxonomy" id="3033396"/>
    <lineage>
        <taxon>Archaea</taxon>
        <taxon>Methanobacteriati</taxon>
        <taxon>Methanobacteriota</taxon>
        <taxon>Stenosarchaea group</taxon>
        <taxon>Methanomicrobia</taxon>
        <taxon>Methanotrichales</taxon>
        <taxon>Methanotrichaceae</taxon>
        <taxon>Methanocrinis</taxon>
    </lineage>
</organism>
<dbReference type="EMBL" id="JARFPK010000008">
    <property type="protein sequence ID" value="MDF0590147.1"/>
    <property type="molecule type" value="Genomic_DNA"/>
</dbReference>
<sequence length="43" mass="4904">MIRVSEKRRFDGVTAAISLVHDREMVTGDLRFREVAGIKEAGW</sequence>
<accession>A0ABT5X620</accession>
<evidence type="ECO:0000313" key="1">
    <source>
        <dbReference type="EMBL" id="MDF0590147.1"/>
    </source>
</evidence>
<gene>
    <name evidence="1" type="ORF">P0O15_03005</name>
</gene>
<evidence type="ECO:0008006" key="3">
    <source>
        <dbReference type="Google" id="ProtNLM"/>
    </source>
</evidence>
<protein>
    <recommendedName>
        <fullName evidence="3">Type II toxin-antitoxin system VapC family toxin</fullName>
    </recommendedName>
</protein>
<evidence type="ECO:0000313" key="2">
    <source>
        <dbReference type="Proteomes" id="UP001220010"/>
    </source>
</evidence>
<reference evidence="1 2" key="1">
    <citation type="submission" date="2023-03" db="EMBL/GenBank/DDBJ databases">
        <title>WGS of Methanotrichaceae archaeon Mx.</title>
        <authorList>
            <person name="Sorokin D.Y."/>
            <person name="Merkel A.Y."/>
        </authorList>
    </citation>
    <scope>NUCLEOTIDE SEQUENCE [LARGE SCALE GENOMIC DNA]</scope>
    <source>
        <strain evidence="1 2">Mx</strain>
    </source>
</reference>
<dbReference type="Proteomes" id="UP001220010">
    <property type="component" value="Unassembled WGS sequence"/>
</dbReference>
<comment type="caution">
    <text evidence="1">The sequence shown here is derived from an EMBL/GenBank/DDBJ whole genome shotgun (WGS) entry which is preliminary data.</text>
</comment>
<keyword evidence="2" id="KW-1185">Reference proteome</keyword>